<gene>
    <name evidence="5" type="primary">mtnP</name>
    <name evidence="5" type="ORF">CL943_00755</name>
</gene>
<feature type="binding site" evidence="3">
    <location>
        <begin position="210"/>
        <end position="212"/>
    </location>
    <ligand>
        <name>substrate</name>
    </ligand>
</feature>
<dbReference type="GO" id="GO:0019509">
    <property type="term" value="P:L-methionine salvage from methylthioadenosine"/>
    <property type="evidence" value="ECO:0007669"/>
    <property type="project" value="TreeGrafter"/>
</dbReference>
<dbReference type="PANTHER" id="PTHR42679:SF2">
    <property type="entry name" value="S-METHYL-5'-THIOADENOSINE PHOSPHORYLASE"/>
    <property type="match status" value="1"/>
</dbReference>
<feature type="binding site" evidence="3">
    <location>
        <position position="187"/>
    </location>
    <ligand>
        <name>phosphate</name>
        <dbReference type="ChEBI" id="CHEBI:43474"/>
    </ligand>
</feature>
<dbReference type="NCBIfam" id="TIGR01694">
    <property type="entry name" value="MTAP"/>
    <property type="match status" value="1"/>
</dbReference>
<comment type="miscellaneous">
    <text evidence="3">Although this enzyme belongs to the family of MTA phosphorylases based on sequence homology, it lacks several conserved amino acids in the substrate binding pocket that confer specificity towards MTA.</text>
</comment>
<sequence length="251" mass="27595">MIGIIGGSGLDDPDILKNAKDVEVETSFGKPSSPLKIGEIGGVKVCLIARHGRKHTIPPTQVNNRANIQALKDQGCKAILATTACGSLRKEIGRGDLVILDQFIDFTRLRKLTFFEEFQEGGGGPKHVAMPEPFAQELRELLIGTCKDLKLKFHEKGTVVTIEGPRFSTRAESRMFRTWGADVINMSVAPECILANEAEIPYAAIAMSTDYDSWCIEEAPVEWKEILRVFGANVEKVTTLIVKTIPSIIEN</sequence>
<dbReference type="SUPFAM" id="SSF53167">
    <property type="entry name" value="Purine and uridine phosphorylases"/>
    <property type="match status" value="1"/>
</dbReference>
<dbReference type="InterPro" id="IPR000845">
    <property type="entry name" value="Nucleoside_phosphorylase_d"/>
</dbReference>
<comment type="function">
    <text evidence="3">Purine nucleoside phosphorylase involved in purine salvage.</text>
</comment>
<dbReference type="AlphaFoldDB" id="A0A2D6M084"/>
<feature type="binding site" evidence="3">
    <location>
        <begin position="50"/>
        <end position="51"/>
    </location>
    <ligand>
        <name>phosphate</name>
        <dbReference type="ChEBI" id="CHEBI:43474"/>
    </ligand>
</feature>
<feature type="domain" description="Nucleoside phosphorylase" evidence="4">
    <location>
        <begin position="2"/>
        <end position="242"/>
    </location>
</feature>
<feature type="site" description="Important for substrate specificity" evidence="3">
    <location>
        <position position="223"/>
    </location>
</feature>
<dbReference type="GO" id="GO:0017061">
    <property type="term" value="F:S-methyl-5-thioadenosine phosphorylase activity"/>
    <property type="evidence" value="ECO:0007669"/>
    <property type="project" value="InterPro"/>
</dbReference>
<feature type="binding site" evidence="3">
    <location>
        <position position="8"/>
    </location>
    <ligand>
        <name>phosphate</name>
        <dbReference type="ChEBI" id="CHEBI:43474"/>
    </ligand>
</feature>
<dbReference type="InterPro" id="IPR035994">
    <property type="entry name" value="Nucleoside_phosphorylase_sf"/>
</dbReference>
<reference evidence="6" key="1">
    <citation type="submission" date="2017-09" db="EMBL/GenBank/DDBJ databases">
        <title>The Reconstruction of 2,631 Draft Metagenome-Assembled Genomes from the Global Oceans.</title>
        <authorList>
            <person name="Tully B.J."/>
            <person name="Graham E.D."/>
            <person name="Heidelberg J.F."/>
        </authorList>
    </citation>
    <scope>NUCLEOTIDE SEQUENCE [LARGE SCALE GENOMIC DNA]</scope>
</reference>
<feature type="binding site" evidence="3">
    <location>
        <position position="186"/>
    </location>
    <ligand>
        <name>substrate</name>
    </ligand>
</feature>
<comment type="caution">
    <text evidence="5">The sequence shown here is derived from an EMBL/GenBank/DDBJ whole genome shotgun (WGS) entry which is preliminary data.</text>
</comment>
<evidence type="ECO:0000313" key="6">
    <source>
        <dbReference type="Proteomes" id="UP000226592"/>
    </source>
</evidence>
<evidence type="ECO:0000256" key="1">
    <source>
        <dbReference type="ARBA" id="ARBA00022676"/>
    </source>
</evidence>
<name>A0A2D6M084_9ARCH</name>
<comment type="catalytic activity">
    <reaction evidence="3">
        <text>a purine D-ribonucleoside + phosphate = a purine nucleobase + alpha-D-ribose 1-phosphate</text>
        <dbReference type="Rhea" id="RHEA:19805"/>
        <dbReference type="ChEBI" id="CHEBI:26386"/>
        <dbReference type="ChEBI" id="CHEBI:43474"/>
        <dbReference type="ChEBI" id="CHEBI:57720"/>
        <dbReference type="ChEBI" id="CHEBI:142355"/>
        <dbReference type="EC" id="2.4.2.1"/>
    </reaction>
</comment>
<evidence type="ECO:0000256" key="2">
    <source>
        <dbReference type="ARBA" id="ARBA00022679"/>
    </source>
</evidence>
<keyword evidence="1 3" id="KW-0328">Glycosyltransferase</keyword>
<keyword evidence="3" id="KW-0660">Purine salvage</keyword>
<evidence type="ECO:0000259" key="4">
    <source>
        <dbReference type="Pfam" id="PF01048"/>
    </source>
</evidence>
<protein>
    <recommendedName>
        <fullName evidence="3">Purine nucleoside phosphorylase</fullName>
        <shortName evidence="3">PNP</shortName>
        <ecNumber evidence="3">2.4.2.1</ecNumber>
    </recommendedName>
</protein>
<comment type="pathway">
    <text evidence="3">Purine metabolism; purine nucleoside salvage.</text>
</comment>
<dbReference type="EMBL" id="NZBU01000002">
    <property type="protein sequence ID" value="MAG21821.1"/>
    <property type="molecule type" value="Genomic_DNA"/>
</dbReference>
<dbReference type="GO" id="GO:0005829">
    <property type="term" value="C:cytosol"/>
    <property type="evidence" value="ECO:0007669"/>
    <property type="project" value="TreeGrafter"/>
</dbReference>
<dbReference type="Proteomes" id="UP000226592">
    <property type="component" value="Unassembled WGS sequence"/>
</dbReference>
<accession>A0A2D6M084</accession>
<evidence type="ECO:0000256" key="3">
    <source>
        <dbReference type="HAMAP-Rule" id="MF_01963"/>
    </source>
</evidence>
<dbReference type="EC" id="2.4.2.1" evidence="3"/>
<dbReference type="PROSITE" id="PS01240">
    <property type="entry name" value="PNP_MTAP_2"/>
    <property type="match status" value="1"/>
</dbReference>
<dbReference type="HAMAP" id="MF_01963">
    <property type="entry name" value="MTAP"/>
    <property type="match status" value="1"/>
</dbReference>
<dbReference type="Pfam" id="PF01048">
    <property type="entry name" value="PNP_UDP_1"/>
    <property type="match status" value="1"/>
</dbReference>
<dbReference type="InterPro" id="IPR018099">
    <property type="entry name" value="Purine_phosphorylase-2_CS"/>
</dbReference>
<feature type="binding site" evidence="3">
    <location>
        <begin position="83"/>
        <end position="84"/>
    </location>
    <ligand>
        <name>phosphate</name>
        <dbReference type="ChEBI" id="CHEBI:43474"/>
    </ligand>
</feature>
<feature type="site" description="Important for substrate specificity" evidence="3">
    <location>
        <position position="168"/>
    </location>
</feature>
<dbReference type="Gene3D" id="3.40.50.1580">
    <property type="entry name" value="Nucleoside phosphorylase domain"/>
    <property type="match status" value="1"/>
</dbReference>
<comment type="subunit">
    <text evidence="3">Homohexamer. Dimer of a homotrimer.</text>
</comment>
<dbReference type="InterPro" id="IPR010044">
    <property type="entry name" value="MTAP"/>
</dbReference>
<dbReference type="GO" id="GO:0006166">
    <property type="term" value="P:purine ribonucleoside salvage"/>
    <property type="evidence" value="ECO:0007669"/>
    <property type="project" value="UniProtKB-UniRule"/>
</dbReference>
<dbReference type="UniPathway" id="UPA00606"/>
<comment type="similarity">
    <text evidence="3">Belongs to the PNP/MTAP phosphorylase family. MTAP subfamily.</text>
</comment>
<keyword evidence="2 3" id="KW-0808">Transferase</keyword>
<organism evidence="5 6">
    <name type="scientific">Candidatus Iainarchaeum sp</name>
    <dbReference type="NCBI Taxonomy" id="3101447"/>
    <lineage>
        <taxon>Archaea</taxon>
        <taxon>Candidatus Iainarchaeota</taxon>
        <taxon>Candidatus Iainarchaeia</taxon>
        <taxon>Candidatus Iainarchaeales</taxon>
        <taxon>Candidatus Iainarchaeaceae</taxon>
        <taxon>Candidatus Iainarchaeum</taxon>
    </lineage>
</organism>
<evidence type="ECO:0000313" key="5">
    <source>
        <dbReference type="EMBL" id="MAG21821.1"/>
    </source>
</evidence>
<proteinExistence type="inferred from homology"/>
<dbReference type="PANTHER" id="PTHR42679">
    <property type="entry name" value="S-METHYL-5'-THIOADENOSINE PHOSPHORYLASE"/>
    <property type="match status" value="1"/>
</dbReference>
<dbReference type="CDD" id="cd09010">
    <property type="entry name" value="MTAP_SsMTAPII_like_MTIP"/>
    <property type="match status" value="1"/>
</dbReference>